<evidence type="ECO:0000256" key="3">
    <source>
        <dbReference type="ARBA" id="ARBA00022670"/>
    </source>
</evidence>
<evidence type="ECO:0000256" key="5">
    <source>
        <dbReference type="ARBA" id="ARBA00022801"/>
    </source>
</evidence>
<keyword evidence="3 8" id="KW-0645">Protease</keyword>
<evidence type="ECO:0000313" key="11">
    <source>
        <dbReference type="Proteomes" id="UP001530400"/>
    </source>
</evidence>
<dbReference type="InterPro" id="IPR036959">
    <property type="entry name" value="Peptidase_C12_UCH_sf"/>
</dbReference>
<protein>
    <recommendedName>
        <fullName evidence="8">Ubiquitin carboxyl-terminal hydrolase</fullName>
        <ecNumber evidence="8">3.4.19.12</ecNumber>
    </recommendedName>
</protein>
<dbReference type="Gene3D" id="3.40.532.10">
    <property type="entry name" value="Peptidase C12, ubiquitin carboxyl-terminal hydrolase"/>
    <property type="match status" value="1"/>
</dbReference>
<accession>A0ABD3P3W2</accession>
<dbReference type="PANTHER" id="PTHR10589:SF17">
    <property type="entry name" value="UBIQUITIN CARBOXYL-TERMINAL HYDROLASE"/>
    <property type="match status" value="1"/>
</dbReference>
<dbReference type="PANTHER" id="PTHR10589">
    <property type="entry name" value="UBIQUITIN CARBOXYL-TERMINAL HYDROLASE"/>
    <property type="match status" value="1"/>
</dbReference>
<comment type="caution">
    <text evidence="10">The sequence shown here is derived from an EMBL/GenBank/DDBJ whole genome shotgun (WGS) entry which is preliminary data.</text>
</comment>
<evidence type="ECO:0000256" key="1">
    <source>
        <dbReference type="ARBA" id="ARBA00000707"/>
    </source>
</evidence>
<evidence type="ECO:0000256" key="6">
    <source>
        <dbReference type="ARBA" id="ARBA00022807"/>
    </source>
</evidence>
<sequence>MDLPKEKRWFPLESNPTLLNNYISSLGFSNERYGFADLYSTDEWALNMIQPPVLALVVHFPMSSKILERRHEMHKEVETEIAMEFAILHALFNTPKCIQSSEIEPTSWAEMFLNECPADTLPVDKASILENDNTIECFHDAAAKDPSNQTNRPEIDDKIGIHFATFACVNDKLCDLDGRLDGPICHGSTSIANFLKDACGVVQKWMDADKNEMRFTMLALAPSA</sequence>
<feature type="domain" description="UCH catalytic" evidence="9">
    <location>
        <begin position="8"/>
        <end position="222"/>
    </location>
</feature>
<dbReference type="Pfam" id="PF01088">
    <property type="entry name" value="Peptidase_C12"/>
    <property type="match status" value="1"/>
</dbReference>
<reference evidence="10 11" key="1">
    <citation type="submission" date="2024-10" db="EMBL/GenBank/DDBJ databases">
        <title>Updated reference genomes for cyclostephanoid diatoms.</title>
        <authorList>
            <person name="Roberts W.R."/>
            <person name="Alverson A.J."/>
        </authorList>
    </citation>
    <scope>NUCLEOTIDE SEQUENCE [LARGE SCALE GENOMIC DNA]</scope>
    <source>
        <strain evidence="10 11">AJA010-31</strain>
    </source>
</reference>
<dbReference type="InterPro" id="IPR038765">
    <property type="entry name" value="Papain-like_cys_pep_sf"/>
</dbReference>
<dbReference type="InterPro" id="IPR001578">
    <property type="entry name" value="Peptidase_C12_UCH"/>
</dbReference>
<evidence type="ECO:0000256" key="4">
    <source>
        <dbReference type="ARBA" id="ARBA00022786"/>
    </source>
</evidence>
<dbReference type="EMBL" id="JALLPJ020000803">
    <property type="protein sequence ID" value="KAL3782516.1"/>
    <property type="molecule type" value="Genomic_DNA"/>
</dbReference>
<comment type="caution">
    <text evidence="7">Lacks conserved residue(s) required for the propagation of feature annotation.</text>
</comment>
<dbReference type="PRINTS" id="PR00707">
    <property type="entry name" value="UBCTHYDRLASE"/>
</dbReference>
<dbReference type="GO" id="GO:0004843">
    <property type="term" value="F:cysteine-type deubiquitinase activity"/>
    <property type="evidence" value="ECO:0007669"/>
    <property type="project" value="UniProtKB-EC"/>
</dbReference>
<dbReference type="Proteomes" id="UP001530400">
    <property type="component" value="Unassembled WGS sequence"/>
</dbReference>
<gene>
    <name evidence="10" type="ORF">ACHAWO_005291</name>
</gene>
<name>A0ABD3P3W2_9STRA</name>
<keyword evidence="6 8" id="KW-0788">Thiol protease</keyword>
<evidence type="ECO:0000259" key="9">
    <source>
        <dbReference type="PROSITE" id="PS52048"/>
    </source>
</evidence>
<comment type="catalytic activity">
    <reaction evidence="1 8">
        <text>Thiol-dependent hydrolysis of ester, thioester, amide, peptide and isopeptide bonds formed by the C-terminal Gly of ubiquitin (a 76-residue protein attached to proteins as an intracellular targeting signal).</text>
        <dbReference type="EC" id="3.4.19.12"/>
    </reaction>
</comment>
<proteinExistence type="inferred from homology"/>
<evidence type="ECO:0000256" key="7">
    <source>
        <dbReference type="PROSITE-ProRule" id="PRU01393"/>
    </source>
</evidence>
<evidence type="ECO:0000256" key="8">
    <source>
        <dbReference type="RuleBase" id="RU361215"/>
    </source>
</evidence>
<organism evidence="10 11">
    <name type="scientific">Cyclotella atomus</name>
    <dbReference type="NCBI Taxonomy" id="382360"/>
    <lineage>
        <taxon>Eukaryota</taxon>
        <taxon>Sar</taxon>
        <taxon>Stramenopiles</taxon>
        <taxon>Ochrophyta</taxon>
        <taxon>Bacillariophyta</taxon>
        <taxon>Coscinodiscophyceae</taxon>
        <taxon>Thalassiosirophycidae</taxon>
        <taxon>Stephanodiscales</taxon>
        <taxon>Stephanodiscaceae</taxon>
        <taxon>Cyclotella</taxon>
    </lineage>
</organism>
<dbReference type="EC" id="3.4.19.12" evidence="8"/>
<evidence type="ECO:0000313" key="10">
    <source>
        <dbReference type="EMBL" id="KAL3782516.1"/>
    </source>
</evidence>
<evidence type="ECO:0000256" key="2">
    <source>
        <dbReference type="ARBA" id="ARBA00009326"/>
    </source>
</evidence>
<dbReference type="SUPFAM" id="SSF54001">
    <property type="entry name" value="Cysteine proteinases"/>
    <property type="match status" value="1"/>
</dbReference>
<dbReference type="PROSITE" id="PS52048">
    <property type="entry name" value="UCH_DOMAIN"/>
    <property type="match status" value="1"/>
</dbReference>
<dbReference type="AlphaFoldDB" id="A0ABD3P3W2"/>
<keyword evidence="11" id="KW-1185">Reference proteome</keyword>
<dbReference type="GO" id="GO:0006511">
    <property type="term" value="P:ubiquitin-dependent protein catabolic process"/>
    <property type="evidence" value="ECO:0007669"/>
    <property type="project" value="UniProtKB-UniRule"/>
</dbReference>
<keyword evidence="5 8" id="KW-0378">Hydrolase</keyword>
<keyword evidence="4 8" id="KW-0833">Ubl conjugation pathway</keyword>
<comment type="similarity">
    <text evidence="2 7 8">Belongs to the peptidase C12 family.</text>
</comment>